<proteinExistence type="predicted"/>
<keyword evidence="2" id="KW-1185">Reference proteome</keyword>
<name>A0AAG5DSV9_ANOAO</name>
<protein>
    <submittedName>
        <fullName evidence="1">Uncharacterized protein</fullName>
    </submittedName>
</protein>
<dbReference type="Proteomes" id="UP000075880">
    <property type="component" value="Unassembled WGS sequence"/>
</dbReference>
<accession>A0AAG5DSV9</accession>
<evidence type="ECO:0000313" key="2">
    <source>
        <dbReference type="Proteomes" id="UP000075880"/>
    </source>
</evidence>
<sequence length="119" mass="13760">MVLLLPSTFSLQMWLHKSRLHYMSPTLTTSLFSRKYSTVLRGCHWLSGKYHQVNWEPFGWLVDQSIPDMDIPTPIDISSASILLPLNRPQWKPFLKFNFKETSFNWICSRGSSSPSATP</sequence>
<evidence type="ECO:0000313" key="1">
    <source>
        <dbReference type="EnsemblMetazoa" id="ENSAATROPP013869"/>
    </source>
</evidence>
<dbReference type="EnsemblMetazoa" id="ENSAATROPT015585">
    <property type="protein sequence ID" value="ENSAATROPP013869"/>
    <property type="gene ID" value="ENSAATROPG012715"/>
</dbReference>
<dbReference type="AlphaFoldDB" id="A0AAG5DSV9"/>
<reference evidence="1" key="1">
    <citation type="submission" date="2024-04" db="UniProtKB">
        <authorList>
            <consortium name="EnsemblMetazoa"/>
        </authorList>
    </citation>
    <scope>IDENTIFICATION</scope>
    <source>
        <strain evidence="1">EBRO</strain>
    </source>
</reference>
<organism evidence="1 2">
    <name type="scientific">Anopheles atroparvus</name>
    <name type="common">European mosquito</name>
    <dbReference type="NCBI Taxonomy" id="41427"/>
    <lineage>
        <taxon>Eukaryota</taxon>
        <taxon>Metazoa</taxon>
        <taxon>Ecdysozoa</taxon>
        <taxon>Arthropoda</taxon>
        <taxon>Hexapoda</taxon>
        <taxon>Insecta</taxon>
        <taxon>Pterygota</taxon>
        <taxon>Neoptera</taxon>
        <taxon>Endopterygota</taxon>
        <taxon>Diptera</taxon>
        <taxon>Nematocera</taxon>
        <taxon>Culicoidea</taxon>
        <taxon>Culicidae</taxon>
        <taxon>Anophelinae</taxon>
        <taxon>Anopheles</taxon>
    </lineage>
</organism>